<reference evidence="9" key="1">
    <citation type="journal article" date="2023" name="Commun. Biol.">
        <title>Genome analysis of Parmales, the sister group of diatoms, reveals the evolutionary specialization of diatoms from phago-mixotrophs to photoautotrophs.</title>
        <authorList>
            <person name="Ban H."/>
            <person name="Sato S."/>
            <person name="Yoshikawa S."/>
            <person name="Yamada K."/>
            <person name="Nakamura Y."/>
            <person name="Ichinomiya M."/>
            <person name="Sato N."/>
            <person name="Blanc-Mathieu R."/>
            <person name="Endo H."/>
            <person name="Kuwata A."/>
            <person name="Ogata H."/>
        </authorList>
    </citation>
    <scope>NUCLEOTIDE SEQUENCE [LARGE SCALE GENOMIC DNA]</scope>
</reference>
<evidence type="ECO:0000256" key="5">
    <source>
        <dbReference type="ARBA" id="ARBA00022825"/>
    </source>
</evidence>
<keyword evidence="6" id="KW-0472">Membrane</keyword>
<dbReference type="SUPFAM" id="SSF82866">
    <property type="entry name" value="Multidrug efflux transporter AcrB transmembrane domain"/>
    <property type="match status" value="2"/>
</dbReference>
<feature type="transmembrane region" description="Helical" evidence="6">
    <location>
        <begin position="1112"/>
        <end position="1137"/>
    </location>
</feature>
<feature type="transmembrane region" description="Helical" evidence="6">
    <location>
        <begin position="1032"/>
        <end position="1051"/>
    </location>
</feature>
<organism evidence="8 9">
    <name type="scientific">Triparma laevis f. inornata</name>
    <dbReference type="NCBI Taxonomy" id="1714386"/>
    <lineage>
        <taxon>Eukaryota</taxon>
        <taxon>Sar</taxon>
        <taxon>Stramenopiles</taxon>
        <taxon>Ochrophyta</taxon>
        <taxon>Bolidophyceae</taxon>
        <taxon>Parmales</taxon>
        <taxon>Triparmaceae</taxon>
        <taxon>Triparma</taxon>
    </lineage>
</organism>
<dbReference type="GO" id="GO:0006508">
    <property type="term" value="P:proteolysis"/>
    <property type="evidence" value="ECO:0007669"/>
    <property type="project" value="UniProtKB-KW"/>
</dbReference>
<evidence type="ECO:0000256" key="6">
    <source>
        <dbReference type="SAM" id="Phobius"/>
    </source>
</evidence>
<evidence type="ECO:0000256" key="3">
    <source>
        <dbReference type="ARBA" id="ARBA00022670"/>
    </source>
</evidence>
<feature type="transmembrane region" description="Helical" evidence="6">
    <location>
        <begin position="587"/>
        <end position="604"/>
    </location>
</feature>
<protein>
    <recommendedName>
        <fullName evidence="7">SSD domain-containing protein</fullName>
    </recommendedName>
</protein>
<dbReference type="PROSITE" id="PS50156">
    <property type="entry name" value="SSD"/>
    <property type="match status" value="1"/>
</dbReference>
<feature type="transmembrane region" description="Helical" evidence="6">
    <location>
        <begin position="1006"/>
        <end position="1026"/>
    </location>
</feature>
<dbReference type="SUPFAM" id="SSF52317">
    <property type="entry name" value="Class I glutamine amidotransferase-like"/>
    <property type="match status" value="1"/>
</dbReference>
<dbReference type="Pfam" id="PF12349">
    <property type="entry name" value="Sterol-sensing"/>
    <property type="match status" value="1"/>
</dbReference>
<dbReference type="AlphaFoldDB" id="A0A9W6ZKC2"/>
<dbReference type="GO" id="GO:0008236">
    <property type="term" value="F:serine-type peptidase activity"/>
    <property type="evidence" value="ECO:0007669"/>
    <property type="project" value="UniProtKB-KW"/>
</dbReference>
<dbReference type="Proteomes" id="UP001162640">
    <property type="component" value="Unassembled WGS sequence"/>
</dbReference>
<keyword evidence="6" id="KW-0812">Transmembrane</keyword>
<evidence type="ECO:0000313" key="8">
    <source>
        <dbReference type="EMBL" id="GMH52598.1"/>
    </source>
</evidence>
<feature type="transmembrane region" description="Helical" evidence="6">
    <location>
        <begin position="616"/>
        <end position="640"/>
    </location>
</feature>
<comment type="similarity">
    <text evidence="1">Belongs to the patched family.</text>
</comment>
<dbReference type="InterPro" id="IPR000731">
    <property type="entry name" value="SSD"/>
</dbReference>
<proteinExistence type="inferred from homology"/>
<sequence>MKGVFVGSGSEGMQSPTTSTEILRLTGKSPSSVNVAYLGTSSYDLSQFKINQVSRLQEAGCTITSLRVTFPGDCTKEDMTEIVRNADVLIVAGGNTLFSTNRWRSIGLDSLLKEAADRGCVMCGGSAGAICWFDAGHSDSADPDTYYEPMMKEFGDGAESKEESSALGEVVKPWKYVRVSCLGFLPGLCLPHADKVQSNGVLRMDDFDEMMLRHPGERGITIDHFCALVVNGDDYRVVGLEGKGGSVMSDGSFNSKQEGRPGCWVKNVVGGKVVTELLPWEGKLSDVLKPADEIVEDPNCAQSMQDNPHKTEIPPTMTTPNPTHAVPEALSPQCVTPSKYLHNKLPRFFHALGLRVAKNPITVMVLMLILTLSLMSGIAFTELDNDYENWYPHKSTAWKHYTFQKQAFGKFDRTEMYLVEEVESTNGVLTKAILEGALTLHNEIAEQDSYKKLCVKNAVDGPCSDSLSILALWNYDASVLSAQTQSQILQTVNDAINANKIILEAVLGAVERDSVSNEIVKGSALQVIMSLHNVDSKDDDIMAFEKDVFMTLCNEATAQYSSSFAIYCNSFRSYSDESDRAIAADQSLMMFAMLIMIAYVAFVLKRKDMVESKMLLGLLIVVNVGLSLGVAFGICGFLSIPFTQMSMMTIFIIMGVGIDDMFILTDAFDREPMTLPSSERVANALAEVGGSITLTSVTDFLAFSIGSTIDLPAVSFFCVTAALAVLSVFLIQVTFFAACLALDARRILSSRYDLLPCFVRKQLEWGQRESSDSNKTSSNKMKAVVDKIPLTPINVFANFIVRPAVSKVTVVLFFILGAAMSYQGFSHVEKGIKITDFLPAGSFVGTYFEKRDLYFGEIDSIEYITTATIDPSSADDRTKLSITFINVENLSFTVGAPNYWFTAWQAYDTSLSAGTSESDAKASFDSFMATDEAKTKYANNIVLDDDGKIVASKCNTLFLFSTMDVEKAVVEMREAREAAVSAGDDFAFAFNQNWLWMERYIKIDTLTINTLMGALVGVFVVCVLFLDLTSALLVCVCVVLINVNIIGLMSLWDVRLNVASLVILILSVGFSVDYSAHVAEGYLSARTKGLNAKQAVQVSVKEMGVSVLNGGISTLLAVVILSASKSEGFVVLFKMFLGMFKLNRELVIE</sequence>
<feature type="domain" description="SSD" evidence="7">
    <location>
        <begin position="585"/>
        <end position="742"/>
    </location>
</feature>
<dbReference type="Gene3D" id="3.40.50.880">
    <property type="match status" value="1"/>
</dbReference>
<dbReference type="InterPro" id="IPR005320">
    <property type="entry name" value="Peptidase_S51"/>
</dbReference>
<feature type="transmembrane region" description="Helical" evidence="6">
    <location>
        <begin position="713"/>
        <end position="742"/>
    </location>
</feature>
<comment type="caution">
    <text evidence="8">The sequence shown here is derived from an EMBL/GenBank/DDBJ whole genome shotgun (WGS) entry which is preliminary data.</text>
</comment>
<keyword evidence="6" id="KW-1133">Transmembrane helix</keyword>
<keyword evidence="4" id="KW-0378">Hydrolase</keyword>
<dbReference type="Pfam" id="PF03575">
    <property type="entry name" value="Peptidase_S51"/>
    <property type="match status" value="1"/>
</dbReference>
<name>A0A9W6ZKC2_9STRA</name>
<dbReference type="InterPro" id="IPR051697">
    <property type="entry name" value="Patched_domain-protein"/>
</dbReference>
<dbReference type="PANTHER" id="PTHR10796">
    <property type="entry name" value="PATCHED-RELATED"/>
    <property type="match status" value="1"/>
</dbReference>
<feature type="transmembrane region" description="Helical" evidence="6">
    <location>
        <begin position="646"/>
        <end position="664"/>
    </location>
</feature>
<evidence type="ECO:0000259" key="7">
    <source>
        <dbReference type="PROSITE" id="PS50156"/>
    </source>
</evidence>
<dbReference type="Gene3D" id="1.20.1640.10">
    <property type="entry name" value="Multidrug efflux transporter AcrB transmembrane domain"/>
    <property type="match status" value="2"/>
</dbReference>
<evidence type="ECO:0000256" key="1">
    <source>
        <dbReference type="ARBA" id="ARBA00005585"/>
    </source>
</evidence>
<evidence type="ECO:0000313" key="9">
    <source>
        <dbReference type="Proteomes" id="UP001162640"/>
    </source>
</evidence>
<keyword evidence="5" id="KW-0720">Serine protease</keyword>
<evidence type="ECO:0000256" key="4">
    <source>
        <dbReference type="ARBA" id="ARBA00022801"/>
    </source>
</evidence>
<feature type="transmembrane region" description="Helical" evidence="6">
    <location>
        <begin position="684"/>
        <end position="707"/>
    </location>
</feature>
<dbReference type="GO" id="GO:0016020">
    <property type="term" value="C:membrane"/>
    <property type="evidence" value="ECO:0007669"/>
    <property type="project" value="TreeGrafter"/>
</dbReference>
<dbReference type="PANTHER" id="PTHR10796:SF92">
    <property type="entry name" value="PATCHED-RELATED, ISOFORM A"/>
    <property type="match status" value="1"/>
</dbReference>
<gene>
    <name evidence="8" type="ORF">TL16_g01264</name>
</gene>
<keyword evidence="3" id="KW-0645">Protease</keyword>
<accession>A0A9W6ZKC2</accession>
<comment type="similarity">
    <text evidence="2">Belongs to the peptidase S51 family.</text>
</comment>
<feature type="transmembrane region" description="Helical" evidence="6">
    <location>
        <begin position="1058"/>
        <end position="1076"/>
    </location>
</feature>
<dbReference type="InterPro" id="IPR029062">
    <property type="entry name" value="Class_I_gatase-like"/>
</dbReference>
<dbReference type="InterPro" id="IPR053958">
    <property type="entry name" value="HMGCR/SNAP/NPC1-like_SSD"/>
</dbReference>
<dbReference type="EMBL" id="BLQM01000028">
    <property type="protein sequence ID" value="GMH52598.1"/>
    <property type="molecule type" value="Genomic_DNA"/>
</dbReference>
<evidence type="ECO:0000256" key="2">
    <source>
        <dbReference type="ARBA" id="ARBA00006534"/>
    </source>
</evidence>